<evidence type="ECO:0000313" key="1">
    <source>
        <dbReference type="EMBL" id="EEG23064.1"/>
    </source>
</evidence>
<protein>
    <submittedName>
        <fullName evidence="1">Uncharacterized protein</fullName>
    </submittedName>
</protein>
<comment type="caution">
    <text evidence="1">The sequence shown here is derived from an EMBL/GenBank/DDBJ whole genome shotgun (WGS) entry which is preliminary data.</text>
</comment>
<evidence type="ECO:0000313" key="2">
    <source>
        <dbReference type="Proteomes" id="UP000005837"/>
    </source>
</evidence>
<reference evidence="1 2" key="1">
    <citation type="submission" date="2009-01" db="EMBL/GenBank/DDBJ databases">
        <authorList>
            <person name="Fulton L."/>
            <person name="Clifton S."/>
            <person name="Chinwalla A.T."/>
            <person name="Mitreva M."/>
            <person name="Sodergren E."/>
            <person name="Weinstock G."/>
            <person name="Clifton S."/>
            <person name="Dooling D.J."/>
            <person name="Fulton B."/>
            <person name="Minx P."/>
            <person name="Pepin K.H."/>
            <person name="Johnson M."/>
            <person name="Bhonagiri V."/>
            <person name="Nash W.E."/>
            <person name="Mardis E.R."/>
            <person name="Wilson R.K."/>
        </authorList>
    </citation>
    <scope>NUCLEOTIDE SEQUENCE [LARGE SCALE GENOMIC DNA]</scope>
    <source>
        <strain evidence="1 2">ATCC 23834</strain>
    </source>
</reference>
<proteinExistence type="predicted"/>
<dbReference type="AlphaFoldDB" id="C0DY46"/>
<dbReference type="HOGENOM" id="CLU_2715992_0_0_4"/>
<organism evidence="1 2">
    <name type="scientific">Eikenella corrodens ATCC 23834</name>
    <dbReference type="NCBI Taxonomy" id="546274"/>
    <lineage>
        <taxon>Bacteria</taxon>
        <taxon>Pseudomonadati</taxon>
        <taxon>Pseudomonadota</taxon>
        <taxon>Betaproteobacteria</taxon>
        <taxon>Neisseriales</taxon>
        <taxon>Neisseriaceae</taxon>
        <taxon>Eikenella</taxon>
    </lineage>
</organism>
<accession>C0DY46</accession>
<dbReference type="Proteomes" id="UP000005837">
    <property type="component" value="Unassembled WGS sequence"/>
</dbReference>
<gene>
    <name evidence="1" type="ORF">EIKCOROL_02309</name>
</gene>
<sequence length="72" mass="7255">MHIAGLAYIGLTDFVEINTPGIEVAHFIIFHAVAAHDIGHAMGAFGNKIADVFAAPAQGVGRADGGGAAGQQ</sequence>
<name>C0DY46_EIKCO</name>
<dbReference type="EMBL" id="ACEA01000051">
    <property type="protein sequence ID" value="EEG23064.1"/>
    <property type="molecule type" value="Genomic_DNA"/>
</dbReference>